<protein>
    <submittedName>
        <fullName evidence="1">Uncharacterized protein</fullName>
    </submittedName>
</protein>
<dbReference type="AlphaFoldDB" id="A0A1H6XA87"/>
<dbReference type="STRING" id="529704.SAMN02927913_2845"/>
<gene>
    <name evidence="1" type="ORF">SAMN04487997_2868</name>
</gene>
<reference evidence="1 2" key="1">
    <citation type="submission" date="2016-10" db="EMBL/GenBank/DDBJ databases">
        <authorList>
            <person name="de Groot N.N."/>
        </authorList>
    </citation>
    <scope>NUCLEOTIDE SEQUENCE [LARGE SCALE GENOMIC DNA]</scope>
    <source>
        <strain evidence="1 2">DSM 26515</strain>
    </source>
</reference>
<accession>A0A1H6XA87</accession>
<dbReference type="OrthoDB" id="9811476at2"/>
<dbReference type="Proteomes" id="UP000199420">
    <property type="component" value="Unassembled WGS sequence"/>
</dbReference>
<evidence type="ECO:0000313" key="1">
    <source>
        <dbReference type="EMBL" id="SEJ26101.1"/>
    </source>
</evidence>
<dbReference type="RefSeq" id="WP_091338274.1">
    <property type="nucleotide sequence ID" value="NZ_FNYC01000005.1"/>
</dbReference>
<keyword evidence="2" id="KW-1185">Reference proteome</keyword>
<organism evidence="1 2">
    <name type="scientific">Frateuria terrea</name>
    <dbReference type="NCBI Taxonomy" id="529704"/>
    <lineage>
        <taxon>Bacteria</taxon>
        <taxon>Pseudomonadati</taxon>
        <taxon>Pseudomonadota</taxon>
        <taxon>Gammaproteobacteria</taxon>
        <taxon>Lysobacterales</taxon>
        <taxon>Rhodanobacteraceae</taxon>
        <taxon>Frateuria</taxon>
    </lineage>
</organism>
<name>A0A1H6XA87_9GAMM</name>
<evidence type="ECO:0000313" key="2">
    <source>
        <dbReference type="Proteomes" id="UP000199420"/>
    </source>
</evidence>
<proteinExistence type="predicted"/>
<sequence>MTQHDLPGTVGLLVHARVYEAARVNPPDVAAQLSEQLGRPLLLEREDPQPWAWGDVPPCMRKSVSRGLRKRGATS</sequence>
<dbReference type="EMBL" id="FNYC01000005">
    <property type="protein sequence ID" value="SEJ26101.1"/>
    <property type="molecule type" value="Genomic_DNA"/>
</dbReference>